<accession>A0A4U6QJE9</accession>
<sequence>MSDTADPLTPVAAAYERRAAEYSALIGTMDAVHPVDRQLVDSWATGVDGPVIDAGCGPGQWTDHLAGLGLDVWGVDLTPAFVARAREHYPRRTFHLGSLEELPAENQTIGGILAWYSLIHRAPDEVPAALAEFRRVLRVPTGRLLLGFFEGDTVEPFDHTVVTAYRWPVDAMAELVATAGFTVTETHVIQRRGARPHAAVLATLEPDDRPLRR</sequence>
<dbReference type="CDD" id="cd02440">
    <property type="entry name" value="AdoMet_MTases"/>
    <property type="match status" value="1"/>
</dbReference>
<dbReference type="Pfam" id="PF13649">
    <property type="entry name" value="Methyltransf_25"/>
    <property type="match status" value="1"/>
</dbReference>
<dbReference type="InterPro" id="IPR041698">
    <property type="entry name" value="Methyltransf_25"/>
</dbReference>
<feature type="domain" description="Methyltransferase" evidence="4">
    <location>
        <begin position="51"/>
        <end position="138"/>
    </location>
</feature>
<evidence type="ECO:0000256" key="1">
    <source>
        <dbReference type="ARBA" id="ARBA00022603"/>
    </source>
</evidence>
<keyword evidence="1 5" id="KW-0489">Methyltransferase</keyword>
<dbReference type="RefSeq" id="WP_137447602.1">
    <property type="nucleotide sequence ID" value="NZ_SZZH01000001.1"/>
</dbReference>
<dbReference type="SUPFAM" id="SSF53335">
    <property type="entry name" value="S-adenosyl-L-methionine-dependent methyltransferases"/>
    <property type="match status" value="1"/>
</dbReference>
<dbReference type="EMBL" id="SZZH01000001">
    <property type="protein sequence ID" value="TKV60299.1"/>
    <property type="molecule type" value="Genomic_DNA"/>
</dbReference>
<gene>
    <name evidence="5" type="ORF">FDO65_00810</name>
</gene>
<dbReference type="OrthoDB" id="9805171at2"/>
<organism evidence="5 6">
    <name type="scientific">Nakamurella flava</name>
    <dbReference type="NCBI Taxonomy" id="2576308"/>
    <lineage>
        <taxon>Bacteria</taxon>
        <taxon>Bacillati</taxon>
        <taxon>Actinomycetota</taxon>
        <taxon>Actinomycetes</taxon>
        <taxon>Nakamurellales</taxon>
        <taxon>Nakamurellaceae</taxon>
        <taxon>Nakamurella</taxon>
    </lineage>
</organism>
<evidence type="ECO:0000256" key="2">
    <source>
        <dbReference type="ARBA" id="ARBA00022679"/>
    </source>
</evidence>
<name>A0A4U6QJE9_9ACTN</name>
<keyword evidence="6" id="KW-1185">Reference proteome</keyword>
<evidence type="ECO:0000256" key="3">
    <source>
        <dbReference type="ARBA" id="ARBA00022691"/>
    </source>
</evidence>
<dbReference type="AlphaFoldDB" id="A0A4U6QJE9"/>
<dbReference type="InterPro" id="IPR029063">
    <property type="entry name" value="SAM-dependent_MTases_sf"/>
</dbReference>
<proteinExistence type="predicted"/>
<dbReference type="GO" id="GO:0008168">
    <property type="term" value="F:methyltransferase activity"/>
    <property type="evidence" value="ECO:0007669"/>
    <property type="project" value="UniProtKB-KW"/>
</dbReference>
<evidence type="ECO:0000259" key="4">
    <source>
        <dbReference type="Pfam" id="PF13649"/>
    </source>
</evidence>
<reference evidence="5 6" key="1">
    <citation type="submission" date="2019-05" db="EMBL/GenBank/DDBJ databases">
        <title>Nakamurella sp. N5BH11, whole genome shotgun sequence.</title>
        <authorList>
            <person name="Tuo L."/>
        </authorList>
    </citation>
    <scope>NUCLEOTIDE SEQUENCE [LARGE SCALE GENOMIC DNA]</scope>
    <source>
        <strain evidence="5 6">N5BH11</strain>
    </source>
</reference>
<dbReference type="PANTHER" id="PTHR43464">
    <property type="entry name" value="METHYLTRANSFERASE"/>
    <property type="match status" value="1"/>
</dbReference>
<keyword evidence="3" id="KW-0949">S-adenosyl-L-methionine</keyword>
<dbReference type="Gene3D" id="3.40.50.150">
    <property type="entry name" value="Vaccinia Virus protein VP39"/>
    <property type="match status" value="1"/>
</dbReference>
<evidence type="ECO:0000313" key="6">
    <source>
        <dbReference type="Proteomes" id="UP000306985"/>
    </source>
</evidence>
<comment type="caution">
    <text evidence="5">The sequence shown here is derived from an EMBL/GenBank/DDBJ whole genome shotgun (WGS) entry which is preliminary data.</text>
</comment>
<dbReference type="Proteomes" id="UP000306985">
    <property type="component" value="Unassembled WGS sequence"/>
</dbReference>
<dbReference type="PANTHER" id="PTHR43464:SF19">
    <property type="entry name" value="UBIQUINONE BIOSYNTHESIS O-METHYLTRANSFERASE, MITOCHONDRIAL"/>
    <property type="match status" value="1"/>
</dbReference>
<protein>
    <submittedName>
        <fullName evidence="5">Class I SAM-dependent methyltransferase</fullName>
    </submittedName>
</protein>
<evidence type="ECO:0000313" key="5">
    <source>
        <dbReference type="EMBL" id="TKV60299.1"/>
    </source>
</evidence>
<dbReference type="GO" id="GO:0032259">
    <property type="term" value="P:methylation"/>
    <property type="evidence" value="ECO:0007669"/>
    <property type="project" value="UniProtKB-KW"/>
</dbReference>
<keyword evidence="2 5" id="KW-0808">Transferase</keyword>